<organism evidence="2">
    <name type="scientific">Spongospora subterranea</name>
    <dbReference type="NCBI Taxonomy" id="70186"/>
    <lineage>
        <taxon>Eukaryota</taxon>
        <taxon>Sar</taxon>
        <taxon>Rhizaria</taxon>
        <taxon>Endomyxa</taxon>
        <taxon>Phytomyxea</taxon>
        <taxon>Plasmodiophorida</taxon>
        <taxon>Plasmodiophoridae</taxon>
        <taxon>Spongospora</taxon>
    </lineage>
</organism>
<accession>A0A0H5R6X0</accession>
<evidence type="ECO:0000256" key="1">
    <source>
        <dbReference type="SAM" id="MobiDB-lite"/>
    </source>
</evidence>
<feature type="non-terminal residue" evidence="2">
    <location>
        <position position="1"/>
    </location>
</feature>
<dbReference type="AlphaFoldDB" id="A0A0H5R6X0"/>
<protein>
    <submittedName>
        <fullName evidence="2">Uncharacterized protein</fullName>
    </submittedName>
</protein>
<evidence type="ECO:0000313" key="2">
    <source>
        <dbReference type="EMBL" id="CRZ09875.1"/>
    </source>
</evidence>
<dbReference type="EMBL" id="HACM01009433">
    <property type="protein sequence ID" value="CRZ09875.1"/>
    <property type="molecule type" value="Transcribed_RNA"/>
</dbReference>
<reference evidence="2" key="1">
    <citation type="submission" date="2015-04" db="EMBL/GenBank/DDBJ databases">
        <title>The genome sequence of the plant pathogenic Rhizarian Plasmodiophora brassicae reveals insights in its biotrophic life cycle and the origin of chitin synthesis.</title>
        <authorList>
            <person name="Schwelm A."/>
            <person name="Fogelqvist J."/>
            <person name="Knaust A."/>
            <person name="Julke S."/>
            <person name="Lilja T."/>
            <person name="Dhandapani V."/>
            <person name="Bonilla-Rosso G."/>
            <person name="Karlsson M."/>
            <person name="Shevchenko A."/>
            <person name="Choi S.R."/>
            <person name="Kim H.G."/>
            <person name="Park J.Y."/>
            <person name="Lim Y.P."/>
            <person name="Ludwig-Muller J."/>
            <person name="Dixelius C."/>
        </authorList>
    </citation>
    <scope>NUCLEOTIDE SEQUENCE</scope>
    <source>
        <tissue evidence="2">Potato root galls</tissue>
    </source>
</reference>
<name>A0A0H5R6X0_9EUKA</name>
<sequence length="217" mass="24126">LSSDRLSPGDRYQWRSPGTDPDQYQGREGDGAMRVYWKVPASSTPSTILSAIATAIPISIPDPLPFTVQVQLFQLRSSSGPSTSHTDVRTVRDSRLSSRLYIVTSDDIVECLSDQPNLIDLQNASPRLSVSWQGQSFMIGDLTISIMTQRQDTLIAIDYRPCTMTNMRKASMEIMATINIDKAIVIPLPAYKPFKLGTLYTDHHRALDMAHILLPTS</sequence>
<proteinExistence type="predicted"/>
<feature type="region of interest" description="Disordered" evidence="1">
    <location>
        <begin position="1"/>
        <end position="28"/>
    </location>
</feature>